<evidence type="ECO:0000313" key="2">
    <source>
        <dbReference type="EMBL" id="MPL59746.1"/>
    </source>
</evidence>
<protein>
    <recommendedName>
        <fullName evidence="1">Holliday junction resolvase-related domain-containing protein</fullName>
    </recommendedName>
</protein>
<feature type="domain" description="Holliday junction resolvase-related" evidence="1">
    <location>
        <begin position="37"/>
        <end position="132"/>
    </location>
</feature>
<sequence length="136" mass="14855">MLIVAGVLGLFCLGLLLGLMLGKRGGRLEAEKELPDRLSAEREDAVRRSRAVLGGQVAEQLAPYLPGFPCSFEDARFLGKPLDYVCFSGASSGEIDEIVFVEVKTGEASLSKVEKSARQAIIDGRVRWVEYRIPLD</sequence>
<dbReference type="AlphaFoldDB" id="A0A644SYJ1"/>
<evidence type="ECO:0000259" key="1">
    <source>
        <dbReference type="Pfam" id="PF10107"/>
    </source>
</evidence>
<name>A0A644SYJ1_9ZZZZ</name>
<dbReference type="InterPro" id="IPR019287">
    <property type="entry name" value="Hday_junct_resolvase-rel_dom"/>
</dbReference>
<dbReference type="EMBL" id="VSSQ01000010">
    <property type="protein sequence ID" value="MPL59746.1"/>
    <property type="molecule type" value="Genomic_DNA"/>
</dbReference>
<reference evidence="2" key="1">
    <citation type="submission" date="2019-08" db="EMBL/GenBank/DDBJ databases">
        <authorList>
            <person name="Kucharzyk K."/>
            <person name="Murdoch R.W."/>
            <person name="Higgins S."/>
            <person name="Loffler F."/>
        </authorList>
    </citation>
    <scope>NUCLEOTIDE SEQUENCE</scope>
</reference>
<comment type="caution">
    <text evidence="2">The sequence shown here is derived from an EMBL/GenBank/DDBJ whole genome shotgun (WGS) entry which is preliminary data.</text>
</comment>
<dbReference type="Pfam" id="PF10107">
    <property type="entry name" value="Endonuc_Holl"/>
    <property type="match status" value="1"/>
</dbReference>
<organism evidence="2">
    <name type="scientific">bioreactor metagenome</name>
    <dbReference type="NCBI Taxonomy" id="1076179"/>
    <lineage>
        <taxon>unclassified sequences</taxon>
        <taxon>metagenomes</taxon>
        <taxon>ecological metagenomes</taxon>
    </lineage>
</organism>
<proteinExistence type="predicted"/>
<gene>
    <name evidence="2" type="ORF">SDC9_05301</name>
</gene>
<accession>A0A644SYJ1</accession>